<evidence type="ECO:0000256" key="5">
    <source>
        <dbReference type="ARBA" id="ARBA00023014"/>
    </source>
</evidence>
<accession>A0A858Q5U1</accession>
<dbReference type="PROSITE" id="PS51379">
    <property type="entry name" value="4FE4S_FER_2"/>
    <property type="match status" value="1"/>
</dbReference>
<dbReference type="InterPro" id="IPR017896">
    <property type="entry name" value="4Fe4S_Fe-S-bd"/>
</dbReference>
<dbReference type="GO" id="GO:0051539">
    <property type="term" value="F:4 iron, 4 sulfur cluster binding"/>
    <property type="evidence" value="ECO:0007669"/>
    <property type="project" value="UniProtKB-KW"/>
</dbReference>
<evidence type="ECO:0000313" key="8">
    <source>
        <dbReference type="Proteomes" id="UP000503004"/>
    </source>
</evidence>
<keyword evidence="5" id="KW-0411">Iron-sulfur</keyword>
<evidence type="ECO:0000256" key="1">
    <source>
        <dbReference type="ARBA" id="ARBA00022485"/>
    </source>
</evidence>
<keyword evidence="8" id="KW-1185">Reference proteome</keyword>
<dbReference type="PANTHER" id="PTHR32479">
    <property type="entry name" value="GLYCOLATE OXIDASE IRON-SULFUR SUBUNIT"/>
    <property type="match status" value="1"/>
</dbReference>
<dbReference type="GO" id="GO:0046872">
    <property type="term" value="F:metal ion binding"/>
    <property type="evidence" value="ECO:0007669"/>
    <property type="project" value="UniProtKB-KW"/>
</dbReference>
<proteinExistence type="predicted"/>
<keyword evidence="2" id="KW-0479">Metal-binding</keyword>
<dbReference type="GO" id="GO:0016491">
    <property type="term" value="F:oxidoreductase activity"/>
    <property type="evidence" value="ECO:0007669"/>
    <property type="project" value="UniProtKB-ARBA"/>
</dbReference>
<keyword evidence="4" id="KW-0408">Iron</keyword>
<organism evidence="7 8">
    <name type="scientific">Methylococcus geothermalis</name>
    <dbReference type="NCBI Taxonomy" id="2681310"/>
    <lineage>
        <taxon>Bacteria</taxon>
        <taxon>Pseudomonadati</taxon>
        <taxon>Pseudomonadota</taxon>
        <taxon>Gammaproteobacteria</taxon>
        <taxon>Methylococcales</taxon>
        <taxon>Methylococcaceae</taxon>
        <taxon>Methylococcus</taxon>
    </lineage>
</organism>
<dbReference type="RefSeq" id="WP_169602520.1">
    <property type="nucleotide sequence ID" value="NZ_CP046565.1"/>
</dbReference>
<evidence type="ECO:0000256" key="4">
    <source>
        <dbReference type="ARBA" id="ARBA00023004"/>
    </source>
</evidence>
<dbReference type="Pfam" id="PF02754">
    <property type="entry name" value="CCG"/>
    <property type="match status" value="2"/>
</dbReference>
<evidence type="ECO:0000259" key="6">
    <source>
        <dbReference type="PROSITE" id="PS51379"/>
    </source>
</evidence>
<name>A0A858Q5U1_9GAMM</name>
<dbReference type="PROSITE" id="PS00198">
    <property type="entry name" value="4FE4S_FER_1"/>
    <property type="match status" value="1"/>
</dbReference>
<feature type="domain" description="4Fe-4S ferredoxin-type" evidence="6">
    <location>
        <begin position="87"/>
        <end position="110"/>
    </location>
</feature>
<dbReference type="InterPro" id="IPR004017">
    <property type="entry name" value="Cys_rich_dom"/>
</dbReference>
<sequence>MDTQLDWSAYDSYGAGDAYAAVPSEGGAYGKAAAVCIGNRQCQRSEKGVMCPSFRVTHDAAHSTHHRAQSLKAALNGEYGPKPFVGPELEAAMDLCVGCKGCKRECPNGVDMALLRVEALAQRWKQRGGAPLRERLLAHIPHWAGKRGRLNWLVRLRERVPLLAKLGERWLGIAAARSLPLSAPTEFLAAASTQPAGNADGPEVVLLVDTFSNHFEPETAQAALDVLTAAGYRVHVARPPAAERPLCCGRTFLSHGLVEQARAEAKRMVETLLPYAEQGLPVIGLEPSCLLMLRDEYYSLGLGDAVGTIAKSALLLEEFLAREHDAKRLELPLRPLPQTQALVHGHCHQKAFGAMKSMRKVLGLVPQLKVEFIESSCCGMAGAFGLEAEHFEVSMQMAELALLPRIREADEDTLLIANGTSCRHQIRDGAGREGVHLARVLKAALASGSMEPGETNA</sequence>
<evidence type="ECO:0000313" key="7">
    <source>
        <dbReference type="EMBL" id="QJD29228.1"/>
    </source>
</evidence>
<dbReference type="AlphaFoldDB" id="A0A858Q5U1"/>
<keyword evidence="3" id="KW-0677">Repeat</keyword>
<dbReference type="KEGG" id="metu:GNH96_04090"/>
<dbReference type="EMBL" id="CP046565">
    <property type="protein sequence ID" value="QJD29228.1"/>
    <property type="molecule type" value="Genomic_DNA"/>
</dbReference>
<evidence type="ECO:0000256" key="2">
    <source>
        <dbReference type="ARBA" id="ARBA00022723"/>
    </source>
</evidence>
<dbReference type="PANTHER" id="PTHR32479:SF19">
    <property type="entry name" value="ANAEROBIC GLYCEROL-3-PHOSPHATE DEHYDROGENASE SUBUNIT C"/>
    <property type="match status" value="1"/>
</dbReference>
<gene>
    <name evidence="7" type="ORF">GNH96_04090</name>
</gene>
<dbReference type="InterPro" id="IPR017900">
    <property type="entry name" value="4Fe4S_Fe_S_CS"/>
</dbReference>
<evidence type="ECO:0000256" key="3">
    <source>
        <dbReference type="ARBA" id="ARBA00022737"/>
    </source>
</evidence>
<dbReference type="SUPFAM" id="SSF46548">
    <property type="entry name" value="alpha-helical ferredoxin"/>
    <property type="match status" value="1"/>
</dbReference>
<dbReference type="Proteomes" id="UP000503004">
    <property type="component" value="Chromosome"/>
</dbReference>
<reference evidence="8" key="1">
    <citation type="submission" date="2019-12" db="EMBL/GenBank/DDBJ databases">
        <authorList>
            <person name="Awala S.I."/>
            <person name="Rhee S.K."/>
        </authorList>
    </citation>
    <scope>NUCLEOTIDE SEQUENCE [LARGE SCALE GENOMIC DNA]</scope>
    <source>
        <strain evidence="8">IM1</strain>
    </source>
</reference>
<keyword evidence="1" id="KW-0004">4Fe-4S</keyword>
<dbReference type="Pfam" id="PF13183">
    <property type="entry name" value="Fer4_8"/>
    <property type="match status" value="1"/>
</dbReference>
<protein>
    <submittedName>
        <fullName evidence="7">(Fe-S)-binding protein</fullName>
    </submittedName>
</protein>